<organism evidence="2 3">
    <name type="scientific">Allomyces macrogynus (strain ATCC 38327)</name>
    <name type="common">Allomyces javanicus var. macrogynus</name>
    <dbReference type="NCBI Taxonomy" id="578462"/>
    <lineage>
        <taxon>Eukaryota</taxon>
        <taxon>Fungi</taxon>
        <taxon>Fungi incertae sedis</taxon>
        <taxon>Blastocladiomycota</taxon>
        <taxon>Blastocladiomycetes</taxon>
        <taxon>Blastocladiales</taxon>
        <taxon>Blastocladiaceae</taxon>
        <taxon>Allomyces</taxon>
    </lineage>
</organism>
<protein>
    <submittedName>
        <fullName evidence="2">Uncharacterized protein</fullName>
    </submittedName>
</protein>
<accession>A0A0L0S5W3</accession>
<sequence length="135" mass="15467">MGWLSDHHLLDFRFTLAPAGPNTTHNLAHSAHWTTIRPSGTVAAHSAHFENLTAHSHVYRDVSRYDRSWTRRVRKRAFDEIWNQIAWLLQHGQKGLTADELECGEFVGPPVAKEERSRRSAAAEQSQYTHRGCRV</sequence>
<name>A0A0L0S5W3_ALLM3</name>
<evidence type="ECO:0000313" key="3">
    <source>
        <dbReference type="Proteomes" id="UP000054350"/>
    </source>
</evidence>
<reference evidence="3" key="2">
    <citation type="submission" date="2009-11" db="EMBL/GenBank/DDBJ databases">
        <title>The Genome Sequence of Allomyces macrogynus strain ATCC 38327.</title>
        <authorList>
            <consortium name="The Broad Institute Genome Sequencing Platform"/>
            <person name="Russ C."/>
            <person name="Cuomo C."/>
            <person name="Shea T."/>
            <person name="Young S.K."/>
            <person name="Zeng Q."/>
            <person name="Koehrsen M."/>
            <person name="Haas B."/>
            <person name="Borodovsky M."/>
            <person name="Guigo R."/>
            <person name="Alvarado L."/>
            <person name="Berlin A."/>
            <person name="Borenstein D."/>
            <person name="Chen Z."/>
            <person name="Engels R."/>
            <person name="Freedman E."/>
            <person name="Gellesch M."/>
            <person name="Goldberg J."/>
            <person name="Griggs A."/>
            <person name="Gujja S."/>
            <person name="Heiman D."/>
            <person name="Hepburn T."/>
            <person name="Howarth C."/>
            <person name="Jen D."/>
            <person name="Larson L."/>
            <person name="Lewis B."/>
            <person name="Mehta T."/>
            <person name="Park D."/>
            <person name="Pearson M."/>
            <person name="Roberts A."/>
            <person name="Saif S."/>
            <person name="Shenoy N."/>
            <person name="Sisk P."/>
            <person name="Stolte C."/>
            <person name="Sykes S."/>
            <person name="Walk T."/>
            <person name="White J."/>
            <person name="Yandava C."/>
            <person name="Burger G."/>
            <person name="Gray M.W."/>
            <person name="Holland P.W.H."/>
            <person name="King N."/>
            <person name="Lang F.B.F."/>
            <person name="Roger A.J."/>
            <person name="Ruiz-Trillo I."/>
            <person name="Lander E."/>
            <person name="Nusbaum C."/>
        </authorList>
    </citation>
    <scope>NUCLEOTIDE SEQUENCE [LARGE SCALE GENOMIC DNA]</scope>
    <source>
        <strain evidence="3">ATCC 38327</strain>
    </source>
</reference>
<proteinExistence type="predicted"/>
<reference evidence="2 3" key="1">
    <citation type="submission" date="2009-11" db="EMBL/GenBank/DDBJ databases">
        <title>Annotation of Allomyces macrogynus ATCC 38327.</title>
        <authorList>
            <consortium name="The Broad Institute Genome Sequencing Platform"/>
            <person name="Russ C."/>
            <person name="Cuomo C."/>
            <person name="Burger G."/>
            <person name="Gray M.W."/>
            <person name="Holland P.W.H."/>
            <person name="King N."/>
            <person name="Lang F.B.F."/>
            <person name="Roger A.J."/>
            <person name="Ruiz-Trillo I."/>
            <person name="Young S.K."/>
            <person name="Zeng Q."/>
            <person name="Gargeya S."/>
            <person name="Fitzgerald M."/>
            <person name="Haas B."/>
            <person name="Abouelleil A."/>
            <person name="Alvarado L."/>
            <person name="Arachchi H.M."/>
            <person name="Berlin A."/>
            <person name="Chapman S.B."/>
            <person name="Gearin G."/>
            <person name="Goldberg J."/>
            <person name="Griggs A."/>
            <person name="Gujja S."/>
            <person name="Hansen M."/>
            <person name="Heiman D."/>
            <person name="Howarth C."/>
            <person name="Larimer J."/>
            <person name="Lui A."/>
            <person name="MacDonald P.J.P."/>
            <person name="McCowen C."/>
            <person name="Montmayeur A."/>
            <person name="Murphy C."/>
            <person name="Neiman D."/>
            <person name="Pearson M."/>
            <person name="Priest M."/>
            <person name="Roberts A."/>
            <person name="Saif S."/>
            <person name="Shea T."/>
            <person name="Sisk P."/>
            <person name="Stolte C."/>
            <person name="Sykes S."/>
            <person name="Wortman J."/>
            <person name="Nusbaum C."/>
            <person name="Birren B."/>
        </authorList>
    </citation>
    <scope>NUCLEOTIDE SEQUENCE [LARGE SCALE GENOMIC DNA]</scope>
    <source>
        <strain evidence="2 3">ATCC 38327</strain>
    </source>
</reference>
<evidence type="ECO:0000256" key="1">
    <source>
        <dbReference type="SAM" id="MobiDB-lite"/>
    </source>
</evidence>
<dbReference type="AlphaFoldDB" id="A0A0L0S5W3"/>
<feature type="region of interest" description="Disordered" evidence="1">
    <location>
        <begin position="114"/>
        <end position="135"/>
    </location>
</feature>
<dbReference type="OrthoDB" id="10448725at2759"/>
<evidence type="ECO:0000313" key="2">
    <source>
        <dbReference type="EMBL" id="KNE57806.1"/>
    </source>
</evidence>
<gene>
    <name evidence="2" type="ORF">AMAG_04653</name>
</gene>
<keyword evidence="3" id="KW-1185">Reference proteome</keyword>
<dbReference type="EMBL" id="GG745332">
    <property type="protein sequence ID" value="KNE57806.1"/>
    <property type="molecule type" value="Genomic_DNA"/>
</dbReference>
<dbReference type="VEuPathDB" id="FungiDB:AMAG_04653"/>
<dbReference type="Proteomes" id="UP000054350">
    <property type="component" value="Unassembled WGS sequence"/>
</dbReference>